<evidence type="ECO:0000313" key="2">
    <source>
        <dbReference type="Proteomes" id="UP000887013"/>
    </source>
</evidence>
<protein>
    <submittedName>
        <fullName evidence="1">Uncharacterized protein</fullName>
    </submittedName>
</protein>
<gene>
    <name evidence="1" type="ORF">NPIL_239321</name>
</gene>
<name>A0A8X6QDG4_NEPPI</name>
<accession>A0A8X6QDG4</accession>
<dbReference type="Proteomes" id="UP000887013">
    <property type="component" value="Unassembled WGS sequence"/>
</dbReference>
<keyword evidence="2" id="KW-1185">Reference proteome</keyword>
<comment type="caution">
    <text evidence="1">The sequence shown here is derived from an EMBL/GenBank/DDBJ whole genome shotgun (WGS) entry which is preliminary data.</text>
</comment>
<evidence type="ECO:0000313" key="1">
    <source>
        <dbReference type="EMBL" id="GFU19289.1"/>
    </source>
</evidence>
<dbReference type="EMBL" id="BMAW01080384">
    <property type="protein sequence ID" value="GFU19289.1"/>
    <property type="molecule type" value="Genomic_DNA"/>
</dbReference>
<reference evidence="1" key="1">
    <citation type="submission" date="2020-08" db="EMBL/GenBank/DDBJ databases">
        <title>Multicomponent nature underlies the extraordinary mechanical properties of spider dragline silk.</title>
        <authorList>
            <person name="Kono N."/>
            <person name="Nakamura H."/>
            <person name="Mori M."/>
            <person name="Yoshida Y."/>
            <person name="Ohtoshi R."/>
            <person name="Malay A.D."/>
            <person name="Moran D.A.P."/>
            <person name="Tomita M."/>
            <person name="Numata K."/>
            <person name="Arakawa K."/>
        </authorList>
    </citation>
    <scope>NUCLEOTIDE SEQUENCE</scope>
</reference>
<organism evidence="1 2">
    <name type="scientific">Nephila pilipes</name>
    <name type="common">Giant wood spider</name>
    <name type="synonym">Nephila maculata</name>
    <dbReference type="NCBI Taxonomy" id="299642"/>
    <lineage>
        <taxon>Eukaryota</taxon>
        <taxon>Metazoa</taxon>
        <taxon>Ecdysozoa</taxon>
        <taxon>Arthropoda</taxon>
        <taxon>Chelicerata</taxon>
        <taxon>Arachnida</taxon>
        <taxon>Araneae</taxon>
        <taxon>Araneomorphae</taxon>
        <taxon>Entelegynae</taxon>
        <taxon>Araneoidea</taxon>
        <taxon>Nephilidae</taxon>
        <taxon>Nephila</taxon>
    </lineage>
</organism>
<sequence>MISASSRSIQAASRIINQRNSGSIFTHRPAEITTVISIKDDKSENQDAPTCCRRRILLTGSPKCFGHRFSTNLSETDGNHLHYWSCI</sequence>
<dbReference type="AlphaFoldDB" id="A0A8X6QDG4"/>
<proteinExistence type="predicted"/>